<feature type="region of interest" description="Disordered" evidence="3">
    <location>
        <begin position="1"/>
        <end position="42"/>
    </location>
</feature>
<sequence length="587" mass="62894">MGPQQPQGSAATISSEGDLSSSVDNWGAHAMDSSMSDSTVTTSPSILGFDDGATGEKNTYQLDYPSLGLPVSVCGTQSETISSLAWSPGISEDLMPWSLLQRVGTETGGGLTDWNEMPMPMPMPVPVPVPSPLPAPNPTIRGSQTSSTIWVGATPSVASGWTPNLHAPNPPPDPNALVNYFANVVSLDLVRDPGSPVTEIILPLCYSSGIVRDAACALAGLHMARTSVRNDCDHALFLSQALVGLPLLAQLDEDWAQDQVLATLLLLLYYEVLSQRSPSNLLAQHIQQAWQILYSRPSVDTSSSRLFDQAFRYFDVMNSLATSVAPLYPAPTPRPRRSQPSSPATPLSPDYADPPLAIGPAPDLLPTLHRFAELIILKQELDNVNTASQTSKAAVLRVEYETTCRAIEQALSAWEPPLPPGYTLVNRIVDGPPDASETDVARARCDAGRALAYKHGALVMLHRTGQSEEAAMRHAQSAMWHCVAASTTACMQRPGDGSVSGAGLLWPLLVGACELIEPRDRGMARQAFSAVDTAFRGSVNLGRSWELVLEVWRRRDLAAVEGGGYPGLGCMDWRRVAEEMGISLVLG</sequence>
<dbReference type="RefSeq" id="XP_028468786.1">
    <property type="nucleotide sequence ID" value="XM_028609069.1"/>
</dbReference>
<dbReference type="Proteomes" id="UP000272025">
    <property type="component" value="Unassembled WGS sequence"/>
</dbReference>
<dbReference type="Pfam" id="PF11951">
    <property type="entry name" value="Fungal_trans_2"/>
    <property type="match status" value="1"/>
</dbReference>
<evidence type="ECO:0000313" key="4">
    <source>
        <dbReference type="EMBL" id="ROT40980.1"/>
    </source>
</evidence>
<proteinExistence type="predicted"/>
<accession>A0A3N2Q2K1</accession>
<dbReference type="GO" id="GO:0003700">
    <property type="term" value="F:DNA-binding transcription factor activity"/>
    <property type="evidence" value="ECO:0007669"/>
    <property type="project" value="TreeGrafter"/>
</dbReference>
<comment type="subcellular location">
    <subcellularLocation>
        <location evidence="1">Nucleus</location>
    </subcellularLocation>
</comment>
<evidence type="ECO:0008006" key="6">
    <source>
        <dbReference type="Google" id="ProtNLM"/>
    </source>
</evidence>
<dbReference type="GO" id="GO:0000976">
    <property type="term" value="F:transcription cis-regulatory region binding"/>
    <property type="evidence" value="ECO:0007669"/>
    <property type="project" value="TreeGrafter"/>
</dbReference>
<dbReference type="GO" id="GO:0045944">
    <property type="term" value="P:positive regulation of transcription by RNA polymerase II"/>
    <property type="evidence" value="ECO:0007669"/>
    <property type="project" value="TreeGrafter"/>
</dbReference>
<dbReference type="PANTHER" id="PTHR37534:SF15">
    <property type="entry name" value="ZN(II)2CYS6 TRANSCRIPTION FACTOR (EUROFUNG)"/>
    <property type="match status" value="1"/>
</dbReference>
<feature type="compositionally biased region" description="Polar residues" evidence="3">
    <location>
        <begin position="1"/>
        <end position="24"/>
    </location>
</feature>
<feature type="compositionally biased region" description="Low complexity" evidence="3">
    <location>
        <begin position="31"/>
        <end position="42"/>
    </location>
</feature>
<organism evidence="4 5">
    <name type="scientific">Sodiomyces alkalinus (strain CBS 110278 / VKM F-3762 / F11)</name>
    <name type="common">Alkaliphilic filamentous fungus</name>
    <dbReference type="NCBI Taxonomy" id="1314773"/>
    <lineage>
        <taxon>Eukaryota</taxon>
        <taxon>Fungi</taxon>
        <taxon>Dikarya</taxon>
        <taxon>Ascomycota</taxon>
        <taxon>Pezizomycotina</taxon>
        <taxon>Sordariomycetes</taxon>
        <taxon>Hypocreomycetidae</taxon>
        <taxon>Glomerellales</taxon>
        <taxon>Plectosphaerellaceae</taxon>
        <taxon>Sodiomyces</taxon>
    </lineage>
</organism>
<dbReference type="GeneID" id="39577547"/>
<keyword evidence="2" id="KW-0539">Nucleus</keyword>
<evidence type="ECO:0000256" key="2">
    <source>
        <dbReference type="ARBA" id="ARBA00023242"/>
    </source>
</evidence>
<gene>
    <name evidence="4" type="ORF">SODALDRAFT_307467</name>
</gene>
<dbReference type="OrthoDB" id="3886144at2759"/>
<evidence type="ECO:0000313" key="5">
    <source>
        <dbReference type="Proteomes" id="UP000272025"/>
    </source>
</evidence>
<name>A0A3N2Q2K1_SODAK</name>
<dbReference type="GO" id="GO:0005634">
    <property type="term" value="C:nucleus"/>
    <property type="evidence" value="ECO:0007669"/>
    <property type="project" value="UniProtKB-SubCell"/>
</dbReference>
<reference evidence="4 5" key="1">
    <citation type="journal article" date="2018" name="Mol. Ecol.">
        <title>The obligate alkalophilic soda-lake fungus Sodiomyces alkalinus has shifted to a protein diet.</title>
        <authorList>
            <person name="Grum-Grzhimaylo A.A."/>
            <person name="Falkoski D.L."/>
            <person name="van den Heuvel J."/>
            <person name="Valero-Jimenez C.A."/>
            <person name="Min B."/>
            <person name="Choi I.G."/>
            <person name="Lipzen A."/>
            <person name="Daum C.G."/>
            <person name="Aanen D.K."/>
            <person name="Tsang A."/>
            <person name="Henrissat B."/>
            <person name="Bilanenko E.N."/>
            <person name="de Vries R.P."/>
            <person name="van Kan J.A.L."/>
            <person name="Grigoriev I.V."/>
            <person name="Debets A.J.M."/>
        </authorList>
    </citation>
    <scope>NUCLEOTIDE SEQUENCE [LARGE SCALE GENOMIC DNA]</scope>
    <source>
        <strain evidence="4 5">F11</strain>
    </source>
</reference>
<dbReference type="AlphaFoldDB" id="A0A3N2Q2K1"/>
<evidence type="ECO:0000256" key="1">
    <source>
        <dbReference type="ARBA" id="ARBA00004123"/>
    </source>
</evidence>
<feature type="region of interest" description="Disordered" evidence="3">
    <location>
        <begin position="327"/>
        <end position="353"/>
    </location>
</feature>
<dbReference type="EMBL" id="ML119052">
    <property type="protein sequence ID" value="ROT40980.1"/>
    <property type="molecule type" value="Genomic_DNA"/>
</dbReference>
<dbReference type="STRING" id="1314773.A0A3N2Q2K1"/>
<keyword evidence="5" id="KW-1185">Reference proteome</keyword>
<dbReference type="PANTHER" id="PTHR37534">
    <property type="entry name" value="TRANSCRIPTIONAL ACTIVATOR PROTEIN UGA3"/>
    <property type="match status" value="1"/>
</dbReference>
<protein>
    <recommendedName>
        <fullName evidence="6">Fungal-specific transcription factor domain-containing protein</fullName>
    </recommendedName>
</protein>
<evidence type="ECO:0000256" key="3">
    <source>
        <dbReference type="SAM" id="MobiDB-lite"/>
    </source>
</evidence>
<dbReference type="InterPro" id="IPR021858">
    <property type="entry name" value="Fun_TF"/>
</dbReference>